<evidence type="ECO:0000313" key="2">
    <source>
        <dbReference type="EMBL" id="RLP72266.1"/>
    </source>
</evidence>
<dbReference type="AlphaFoldDB" id="A0A3L6ZW82"/>
<dbReference type="EMBL" id="RCTF01000027">
    <property type="protein sequence ID" value="RLP72266.1"/>
    <property type="molecule type" value="Genomic_DNA"/>
</dbReference>
<dbReference type="RefSeq" id="WP_121625596.1">
    <property type="nucleotide sequence ID" value="NZ_JACIIW010000002.1"/>
</dbReference>
<evidence type="ECO:0000256" key="1">
    <source>
        <dbReference type="SAM" id="MobiDB-lite"/>
    </source>
</evidence>
<keyword evidence="3" id="KW-1185">Reference proteome</keyword>
<comment type="caution">
    <text evidence="2">The sequence shown here is derived from an EMBL/GenBank/DDBJ whole genome shotgun (WGS) entry which is preliminary data.</text>
</comment>
<reference evidence="2 3" key="1">
    <citation type="submission" date="2018-10" db="EMBL/GenBank/DDBJ databases">
        <title>Xanthobacter tagetidis genome sequencing and assembly.</title>
        <authorList>
            <person name="Maclea K.S."/>
            <person name="Goen A.E."/>
            <person name="Fatima S.A."/>
        </authorList>
    </citation>
    <scope>NUCLEOTIDE SEQUENCE [LARGE SCALE GENOMIC DNA]</scope>
    <source>
        <strain evidence="2 3">ATCC 700314</strain>
    </source>
</reference>
<gene>
    <name evidence="2" type="ORF">D9R14_21745</name>
</gene>
<dbReference type="Proteomes" id="UP000269692">
    <property type="component" value="Unassembled WGS sequence"/>
</dbReference>
<dbReference type="OrthoDB" id="7916272at2"/>
<proteinExistence type="predicted"/>
<organism evidence="2 3">
    <name type="scientific">Xanthobacter tagetidis</name>
    <dbReference type="NCBI Taxonomy" id="60216"/>
    <lineage>
        <taxon>Bacteria</taxon>
        <taxon>Pseudomonadati</taxon>
        <taxon>Pseudomonadota</taxon>
        <taxon>Alphaproteobacteria</taxon>
        <taxon>Hyphomicrobiales</taxon>
        <taxon>Xanthobacteraceae</taxon>
        <taxon>Xanthobacter</taxon>
    </lineage>
</organism>
<protein>
    <submittedName>
        <fullName evidence="2">Uncharacterized protein</fullName>
    </submittedName>
</protein>
<evidence type="ECO:0000313" key="3">
    <source>
        <dbReference type="Proteomes" id="UP000269692"/>
    </source>
</evidence>
<sequence length="106" mass="10902">MPYDPARDPMRGHAASLTSPTRRLAAVTPADGADLPTYAKALWAFVPEDVAGGVGTVRITPVGAGDGESVDVLALPGLQPLPPCQVRRVWATGTSAGVHVYALVEG</sequence>
<name>A0A3L6ZW82_9HYPH</name>
<feature type="compositionally biased region" description="Basic and acidic residues" evidence="1">
    <location>
        <begin position="1"/>
        <end position="11"/>
    </location>
</feature>
<accession>A0A3L6ZW82</accession>
<feature type="region of interest" description="Disordered" evidence="1">
    <location>
        <begin position="1"/>
        <end position="22"/>
    </location>
</feature>